<dbReference type="PANTHER" id="PTHR32494">
    <property type="entry name" value="ALLANTOATE DEIMINASE-RELATED"/>
    <property type="match status" value="1"/>
</dbReference>
<comment type="cofactor">
    <cofactor evidence="1">
        <name>Mn(2+)</name>
        <dbReference type="ChEBI" id="CHEBI:29035"/>
    </cofactor>
</comment>
<reference evidence="10 11" key="1">
    <citation type="journal article" date="2013" name="Antonie Van Leeuwenhoek">
        <title>Echinimonas agarilytica gen. nov., sp. nov., a new gammaproteobacterium isolated from the sea urchin Strongylocentrotus intermedius.</title>
        <authorList>
            <person name="Nedashkovskaya O.I."/>
            <person name="Stenkova A.M."/>
            <person name="Zhukova N.V."/>
            <person name="Van Trappen S."/>
            <person name="Lee J.S."/>
            <person name="Kim S.B."/>
        </authorList>
    </citation>
    <scope>NUCLEOTIDE SEQUENCE [LARGE SCALE GENOMIC DNA]</scope>
    <source>
        <strain evidence="10 11">KMM 6351</strain>
    </source>
</reference>
<dbReference type="Gene3D" id="3.30.70.360">
    <property type="match status" value="1"/>
</dbReference>
<comment type="cofactor">
    <cofactor evidence="7">
        <name>Zn(2+)</name>
        <dbReference type="ChEBI" id="CHEBI:29105"/>
    </cofactor>
    <text evidence="7">Binds 2 Zn(2+) ions per subunit.</text>
</comment>
<dbReference type="InterPro" id="IPR010158">
    <property type="entry name" value="Amidase_Cbmase"/>
</dbReference>
<comment type="caution">
    <text evidence="10">The sequence shown here is derived from an EMBL/GenBank/DDBJ whole genome shotgun (WGS) entry which is preliminary data.</text>
</comment>
<feature type="binding site" evidence="7">
    <location>
        <position position="133"/>
    </location>
    <ligand>
        <name>Zn(2+)</name>
        <dbReference type="ChEBI" id="CHEBI:29105"/>
        <label>2</label>
    </ligand>
</feature>
<protein>
    <submittedName>
        <fullName evidence="10">Allantoate amidohydrolase</fullName>
    </submittedName>
</protein>
<comment type="similarity">
    <text evidence="2">Belongs to the peptidase M20 family.</text>
</comment>
<dbReference type="Pfam" id="PF07687">
    <property type="entry name" value="M20_dimer"/>
    <property type="match status" value="1"/>
</dbReference>
<evidence type="ECO:0000259" key="9">
    <source>
        <dbReference type="Pfam" id="PF07687"/>
    </source>
</evidence>
<dbReference type="GO" id="GO:0016813">
    <property type="term" value="F:hydrolase activity, acting on carbon-nitrogen (but not peptide) bonds, in linear amidines"/>
    <property type="evidence" value="ECO:0007669"/>
    <property type="project" value="InterPro"/>
</dbReference>
<keyword evidence="4 7" id="KW-0479">Metal-binding</keyword>
<sequence length="422" mass="46150">MDLSTALHSQAMAQQIMQWCDQLAQISAKPNGIHRFYLTPEHKACNQQVAKWMEQAGMTAFEDAAGNLVGRLTSAVPNAKTLMIGSHLDTIPNAGRYDGILGVLLPIAAIRQLNSLGIELPYHIDVLGFGDEEGIRFGSTLLGSRAVAGTWQSDWWQLEDTNGVTMAEAFESFGLEPDSIGKAAYLPQQLIGYLEVHIEQGPVLEQQQLAVGIVSAIAGARRFQIHFEGFAGHAGTVPMTMRQDALVAAAEAICQIEAMAKTAGIVATVGHIECRPNAVNVIPGSVRFSLDIRSVDDHQRDSTLDSIEQQLDEICAKRNLKWHWHSIHDAAAVHCAPWLMEQQQQTLEALEQEPLCLMSGAGHDAMALAEITDIAMYFVRCKGGISHHPDESITKEDVVVALDTLRTALVQFSQQERFSQVL</sequence>
<dbReference type="PANTHER" id="PTHR32494:SF19">
    <property type="entry name" value="ALLANTOATE DEIMINASE-RELATED"/>
    <property type="match status" value="1"/>
</dbReference>
<feature type="binding site" evidence="7">
    <location>
        <position position="87"/>
    </location>
    <ligand>
        <name>Zn(2+)</name>
        <dbReference type="ChEBI" id="CHEBI:29105"/>
        <label>1</label>
    </ligand>
</feature>
<keyword evidence="5" id="KW-0378">Hydrolase</keyword>
<dbReference type="NCBIfam" id="NF006775">
    <property type="entry name" value="PRK09290.2-5"/>
    <property type="match status" value="1"/>
</dbReference>
<dbReference type="GO" id="GO:0046872">
    <property type="term" value="F:metal ion binding"/>
    <property type="evidence" value="ECO:0007669"/>
    <property type="project" value="UniProtKB-KW"/>
</dbReference>
<dbReference type="CDD" id="cd03884">
    <property type="entry name" value="M20_bAS"/>
    <property type="match status" value="1"/>
</dbReference>
<accession>A0AA41W880</accession>
<dbReference type="SUPFAM" id="SSF53187">
    <property type="entry name" value="Zn-dependent exopeptidases"/>
    <property type="match status" value="1"/>
</dbReference>
<dbReference type="InterPro" id="IPR002933">
    <property type="entry name" value="Peptidase_M20"/>
</dbReference>
<feature type="binding site" evidence="8">
    <location>
        <position position="293"/>
    </location>
    <ligand>
        <name>allantoate</name>
        <dbReference type="ChEBI" id="CHEBI:17536"/>
    </ligand>
</feature>
<evidence type="ECO:0000256" key="1">
    <source>
        <dbReference type="ARBA" id="ARBA00001936"/>
    </source>
</evidence>
<evidence type="ECO:0000256" key="7">
    <source>
        <dbReference type="PIRSR" id="PIRSR001235-1"/>
    </source>
</evidence>
<evidence type="ECO:0000256" key="4">
    <source>
        <dbReference type="ARBA" id="ARBA00022723"/>
    </source>
</evidence>
<organism evidence="10 11">
    <name type="scientific">Echinimonas agarilytica</name>
    <dbReference type="NCBI Taxonomy" id="1215918"/>
    <lineage>
        <taxon>Bacteria</taxon>
        <taxon>Pseudomonadati</taxon>
        <taxon>Pseudomonadota</taxon>
        <taxon>Gammaproteobacteria</taxon>
        <taxon>Alteromonadales</taxon>
        <taxon>Echinimonadaceae</taxon>
        <taxon>Echinimonas</taxon>
    </lineage>
</organism>
<evidence type="ECO:0000256" key="8">
    <source>
        <dbReference type="PIRSR" id="PIRSR001235-2"/>
    </source>
</evidence>
<feature type="binding site" evidence="7">
    <location>
        <position position="387"/>
    </location>
    <ligand>
        <name>Zn(2+)</name>
        <dbReference type="ChEBI" id="CHEBI:29105"/>
        <label>2</label>
    </ligand>
</feature>
<dbReference type="SUPFAM" id="SSF55031">
    <property type="entry name" value="Bacterial exopeptidase dimerisation domain"/>
    <property type="match status" value="1"/>
</dbReference>
<feature type="binding site" evidence="8">
    <location>
        <position position="280"/>
    </location>
    <ligand>
        <name>allantoate</name>
        <dbReference type="ChEBI" id="CHEBI:17536"/>
    </ligand>
</feature>
<evidence type="ECO:0000256" key="5">
    <source>
        <dbReference type="ARBA" id="ARBA00022801"/>
    </source>
</evidence>
<dbReference type="Proteomes" id="UP001165393">
    <property type="component" value="Unassembled WGS sequence"/>
</dbReference>
<proteinExistence type="inferred from homology"/>
<dbReference type="PIRSF" id="PIRSF001235">
    <property type="entry name" value="Amidase_carbamoylase"/>
    <property type="match status" value="1"/>
</dbReference>
<feature type="binding site" evidence="7">
    <location>
        <position position="197"/>
    </location>
    <ligand>
        <name>Zn(2+)</name>
        <dbReference type="ChEBI" id="CHEBI:29105"/>
        <label>1</label>
    </ligand>
</feature>
<evidence type="ECO:0000313" key="11">
    <source>
        <dbReference type="Proteomes" id="UP001165393"/>
    </source>
</evidence>
<comment type="subunit">
    <text evidence="3">Homodimer.</text>
</comment>
<feature type="domain" description="Peptidase M20 dimerisation" evidence="9">
    <location>
        <begin position="219"/>
        <end position="317"/>
    </location>
</feature>
<keyword evidence="7" id="KW-0862">Zinc</keyword>
<feature type="binding site" evidence="7">
    <location>
        <position position="98"/>
    </location>
    <ligand>
        <name>Zn(2+)</name>
        <dbReference type="ChEBI" id="CHEBI:29105"/>
        <label>2</label>
    </ligand>
</feature>
<dbReference type="AlphaFoldDB" id="A0AA41W880"/>
<name>A0AA41W880_9GAMM</name>
<dbReference type="EMBL" id="JAMQGP010000004">
    <property type="protein sequence ID" value="MCM2680238.1"/>
    <property type="molecule type" value="Genomic_DNA"/>
</dbReference>
<dbReference type="InterPro" id="IPR011650">
    <property type="entry name" value="Peptidase_M20_dimer"/>
</dbReference>
<evidence type="ECO:0000313" key="10">
    <source>
        <dbReference type="EMBL" id="MCM2680238.1"/>
    </source>
</evidence>
<gene>
    <name evidence="10" type="ORF">NAF29_11225</name>
</gene>
<dbReference type="NCBIfam" id="TIGR01879">
    <property type="entry name" value="hydantase"/>
    <property type="match status" value="1"/>
</dbReference>
<feature type="binding site" evidence="7">
    <location>
        <position position="98"/>
    </location>
    <ligand>
        <name>Zn(2+)</name>
        <dbReference type="ChEBI" id="CHEBI:29105"/>
        <label>1</label>
    </ligand>
</feature>
<dbReference type="InterPro" id="IPR036264">
    <property type="entry name" value="Bact_exopeptidase_dim_dom"/>
</dbReference>
<feature type="binding site" evidence="8">
    <location>
        <position position="222"/>
    </location>
    <ligand>
        <name>allantoate</name>
        <dbReference type="ChEBI" id="CHEBI:17536"/>
    </ligand>
</feature>
<evidence type="ECO:0000256" key="3">
    <source>
        <dbReference type="ARBA" id="ARBA00011738"/>
    </source>
</evidence>
<evidence type="ECO:0000256" key="6">
    <source>
        <dbReference type="ARBA" id="ARBA00023211"/>
    </source>
</evidence>
<dbReference type="Pfam" id="PF01546">
    <property type="entry name" value="Peptidase_M20"/>
    <property type="match status" value="1"/>
</dbReference>
<dbReference type="Gene3D" id="3.40.630.10">
    <property type="entry name" value="Zn peptidases"/>
    <property type="match status" value="1"/>
</dbReference>
<keyword evidence="6" id="KW-0464">Manganese</keyword>
<evidence type="ECO:0000256" key="2">
    <source>
        <dbReference type="ARBA" id="ARBA00006153"/>
    </source>
</evidence>
<dbReference type="RefSeq" id="WP_251261658.1">
    <property type="nucleotide sequence ID" value="NZ_JAMQGP010000004.1"/>
</dbReference>
<keyword evidence="11" id="KW-1185">Reference proteome</keyword>